<dbReference type="EMBL" id="VSRR010005692">
    <property type="protein sequence ID" value="MPC43114.1"/>
    <property type="molecule type" value="Genomic_DNA"/>
</dbReference>
<dbReference type="Proteomes" id="UP000324222">
    <property type="component" value="Unassembled WGS sequence"/>
</dbReference>
<accession>A0A5B7FF66</accession>
<dbReference type="AlphaFoldDB" id="A0A5B7FF66"/>
<reference evidence="2 3" key="1">
    <citation type="submission" date="2019-05" db="EMBL/GenBank/DDBJ databases">
        <title>Another draft genome of Portunus trituberculatus and its Hox gene families provides insights of decapod evolution.</title>
        <authorList>
            <person name="Jeong J.-H."/>
            <person name="Song I."/>
            <person name="Kim S."/>
            <person name="Choi T."/>
            <person name="Kim D."/>
            <person name="Ryu S."/>
            <person name="Kim W."/>
        </authorList>
    </citation>
    <scope>NUCLEOTIDE SEQUENCE [LARGE SCALE GENOMIC DNA]</scope>
    <source>
        <tissue evidence="2">Muscle</tissue>
    </source>
</reference>
<keyword evidence="3" id="KW-1185">Reference proteome</keyword>
<name>A0A5B7FF66_PORTR</name>
<gene>
    <name evidence="2" type="ORF">E2C01_036751</name>
</gene>
<feature type="compositionally biased region" description="Basic and acidic residues" evidence="1">
    <location>
        <begin position="84"/>
        <end position="93"/>
    </location>
</feature>
<evidence type="ECO:0000313" key="2">
    <source>
        <dbReference type="EMBL" id="MPC43114.1"/>
    </source>
</evidence>
<evidence type="ECO:0000313" key="3">
    <source>
        <dbReference type="Proteomes" id="UP000324222"/>
    </source>
</evidence>
<protein>
    <submittedName>
        <fullName evidence="2">Uncharacterized protein</fullName>
    </submittedName>
</protein>
<comment type="caution">
    <text evidence="2">The sequence shown here is derived from an EMBL/GenBank/DDBJ whole genome shotgun (WGS) entry which is preliminary data.</text>
</comment>
<sequence>MEGLGGGGGIAMVKTTPSPSPVTHLSLFSHQFMLFIPQRSSFPPNPSLLPHSESSILLPLVTPSLPAVLVVPPATPTAGGQQRLSDDRVLDDK</sequence>
<proteinExistence type="predicted"/>
<feature type="region of interest" description="Disordered" evidence="1">
    <location>
        <begin position="72"/>
        <end position="93"/>
    </location>
</feature>
<evidence type="ECO:0000256" key="1">
    <source>
        <dbReference type="SAM" id="MobiDB-lite"/>
    </source>
</evidence>
<organism evidence="2 3">
    <name type="scientific">Portunus trituberculatus</name>
    <name type="common">Swimming crab</name>
    <name type="synonym">Neptunus trituberculatus</name>
    <dbReference type="NCBI Taxonomy" id="210409"/>
    <lineage>
        <taxon>Eukaryota</taxon>
        <taxon>Metazoa</taxon>
        <taxon>Ecdysozoa</taxon>
        <taxon>Arthropoda</taxon>
        <taxon>Crustacea</taxon>
        <taxon>Multicrustacea</taxon>
        <taxon>Malacostraca</taxon>
        <taxon>Eumalacostraca</taxon>
        <taxon>Eucarida</taxon>
        <taxon>Decapoda</taxon>
        <taxon>Pleocyemata</taxon>
        <taxon>Brachyura</taxon>
        <taxon>Eubrachyura</taxon>
        <taxon>Portunoidea</taxon>
        <taxon>Portunidae</taxon>
        <taxon>Portuninae</taxon>
        <taxon>Portunus</taxon>
    </lineage>
</organism>